<dbReference type="GO" id="GO:0004106">
    <property type="term" value="F:chorismate mutase activity"/>
    <property type="evidence" value="ECO:0007669"/>
    <property type="project" value="InterPro"/>
</dbReference>
<evidence type="ECO:0000256" key="3">
    <source>
        <dbReference type="SAM" id="SignalP"/>
    </source>
</evidence>
<dbReference type="InterPro" id="IPR036979">
    <property type="entry name" value="CM_dom_sf"/>
</dbReference>
<sequence length="204" mass="22427">MLMILLPIYLFALSALGASCSDPSAKLSSVPSSTSLSLPLDQQHDSRCFTTPQTDYGPTVDLNGQPVRYGPKENTSYAPKTRTNSSDPVWGQPTIRFANGSSCCQHLSQVREYIDYLDETIVKYLSIRQQFVVEAGRFKASKQEVRAPPRAVGVVKNAQAIAQKVGLAPWVAQVSYTALLNSFVELELCLFDEDVAKKNFAPHP</sequence>
<dbReference type="InterPro" id="IPR051331">
    <property type="entry name" value="Chorismate_mutase-related"/>
</dbReference>
<dbReference type="GO" id="GO:0009697">
    <property type="term" value="P:salicylic acid biosynthetic process"/>
    <property type="evidence" value="ECO:0007669"/>
    <property type="project" value="TreeGrafter"/>
</dbReference>
<reference evidence="5" key="1">
    <citation type="submission" date="2021-03" db="EMBL/GenBank/DDBJ databases">
        <title>Draft genome sequence of rust myrtle Austropuccinia psidii MF-1, a brazilian biotype.</title>
        <authorList>
            <person name="Quecine M.C."/>
            <person name="Pachon D.M.R."/>
            <person name="Bonatelli M.L."/>
            <person name="Correr F.H."/>
            <person name="Franceschini L.M."/>
            <person name="Leite T.F."/>
            <person name="Margarido G.R.A."/>
            <person name="Almeida C.A."/>
            <person name="Ferrarezi J.A."/>
            <person name="Labate C.A."/>
        </authorList>
    </citation>
    <scope>NUCLEOTIDE SEQUENCE</scope>
    <source>
        <strain evidence="5">MF-1</strain>
    </source>
</reference>
<dbReference type="Gene3D" id="1.20.59.10">
    <property type="entry name" value="Chorismate mutase"/>
    <property type="match status" value="1"/>
</dbReference>
<dbReference type="EMBL" id="AVOT02011022">
    <property type="protein sequence ID" value="MBW0491320.1"/>
    <property type="molecule type" value="Genomic_DNA"/>
</dbReference>
<feature type="signal peptide" evidence="3">
    <location>
        <begin position="1"/>
        <end position="17"/>
    </location>
</feature>
<proteinExistence type="predicted"/>
<protein>
    <recommendedName>
        <fullName evidence="4">Chorismate mutase domain-containing protein</fullName>
    </recommendedName>
</protein>
<dbReference type="AlphaFoldDB" id="A0A9Q3H6T5"/>
<dbReference type="SUPFAM" id="SSF48600">
    <property type="entry name" value="Chorismate mutase II"/>
    <property type="match status" value="1"/>
</dbReference>
<dbReference type="Pfam" id="PF01817">
    <property type="entry name" value="CM_2"/>
    <property type="match status" value="1"/>
</dbReference>
<dbReference type="PROSITE" id="PS51168">
    <property type="entry name" value="CHORISMATE_MUT_2"/>
    <property type="match status" value="1"/>
</dbReference>
<feature type="chain" id="PRO_5040441767" description="Chorismate mutase domain-containing protein" evidence="3">
    <location>
        <begin position="18"/>
        <end position="204"/>
    </location>
</feature>
<name>A0A9Q3H6T5_9BASI</name>
<keyword evidence="3" id="KW-0732">Signal</keyword>
<dbReference type="PANTHER" id="PTHR38041">
    <property type="entry name" value="CHORISMATE MUTASE"/>
    <property type="match status" value="1"/>
</dbReference>
<evidence type="ECO:0000313" key="5">
    <source>
        <dbReference type="EMBL" id="MBW0491320.1"/>
    </source>
</evidence>
<comment type="caution">
    <text evidence="5">The sequence shown here is derived from an EMBL/GenBank/DDBJ whole genome shotgun (WGS) entry which is preliminary data.</text>
</comment>
<evidence type="ECO:0000313" key="6">
    <source>
        <dbReference type="Proteomes" id="UP000765509"/>
    </source>
</evidence>
<evidence type="ECO:0000256" key="2">
    <source>
        <dbReference type="SAM" id="MobiDB-lite"/>
    </source>
</evidence>
<feature type="compositionally biased region" description="Polar residues" evidence="2">
    <location>
        <begin position="73"/>
        <end position="87"/>
    </location>
</feature>
<evidence type="ECO:0000256" key="1">
    <source>
        <dbReference type="ARBA" id="ARBA00023235"/>
    </source>
</evidence>
<feature type="domain" description="Chorismate mutase" evidence="4">
    <location>
        <begin position="101"/>
        <end position="191"/>
    </location>
</feature>
<dbReference type="InterPro" id="IPR036263">
    <property type="entry name" value="Chorismate_II_sf"/>
</dbReference>
<dbReference type="OrthoDB" id="2843337at2759"/>
<dbReference type="PANTHER" id="PTHR38041:SF1">
    <property type="entry name" value="CHORISMATE MUTASE"/>
    <property type="match status" value="1"/>
</dbReference>
<keyword evidence="6" id="KW-1185">Reference proteome</keyword>
<dbReference type="SMART" id="SM00830">
    <property type="entry name" value="CM_2"/>
    <property type="match status" value="1"/>
</dbReference>
<evidence type="ECO:0000259" key="4">
    <source>
        <dbReference type="PROSITE" id="PS51168"/>
    </source>
</evidence>
<organism evidence="5 6">
    <name type="scientific">Austropuccinia psidii MF-1</name>
    <dbReference type="NCBI Taxonomy" id="1389203"/>
    <lineage>
        <taxon>Eukaryota</taxon>
        <taxon>Fungi</taxon>
        <taxon>Dikarya</taxon>
        <taxon>Basidiomycota</taxon>
        <taxon>Pucciniomycotina</taxon>
        <taxon>Pucciniomycetes</taxon>
        <taxon>Pucciniales</taxon>
        <taxon>Sphaerophragmiaceae</taxon>
        <taxon>Austropuccinia</taxon>
    </lineage>
</organism>
<gene>
    <name evidence="5" type="ORF">O181_031035</name>
</gene>
<feature type="region of interest" description="Disordered" evidence="2">
    <location>
        <begin position="65"/>
        <end position="89"/>
    </location>
</feature>
<keyword evidence="1" id="KW-0413">Isomerase</keyword>
<dbReference type="Proteomes" id="UP000765509">
    <property type="component" value="Unassembled WGS sequence"/>
</dbReference>
<dbReference type="GO" id="GO:0046417">
    <property type="term" value="P:chorismate metabolic process"/>
    <property type="evidence" value="ECO:0007669"/>
    <property type="project" value="InterPro"/>
</dbReference>
<dbReference type="InterPro" id="IPR002701">
    <property type="entry name" value="CM_II_prokaryot"/>
</dbReference>
<accession>A0A9Q3H6T5</accession>